<comment type="similarity">
    <text evidence="2 7">Belongs to the damage-control phosphatase family. Sugar phosphate phosphatase III subfamily.</text>
</comment>
<comment type="domain">
    <text evidence="7">Subfamily III proteins have a conserved RTxK motif about 40-50 residues from the C-terminus; the threonine may be replaced by serine or cysteine.</text>
</comment>
<evidence type="ECO:0000256" key="4">
    <source>
        <dbReference type="ARBA" id="ARBA00022801"/>
    </source>
</evidence>
<dbReference type="Pfam" id="PF01937">
    <property type="entry name" value="ARMT1-like_dom"/>
    <property type="match status" value="1"/>
</dbReference>
<organism evidence="9 10">
    <name type="scientific">Acrasis kona</name>
    <dbReference type="NCBI Taxonomy" id="1008807"/>
    <lineage>
        <taxon>Eukaryota</taxon>
        <taxon>Discoba</taxon>
        <taxon>Heterolobosea</taxon>
        <taxon>Tetramitia</taxon>
        <taxon>Eutetramitia</taxon>
        <taxon>Acrasidae</taxon>
        <taxon>Acrasis</taxon>
    </lineage>
</organism>
<dbReference type="GO" id="GO:0046872">
    <property type="term" value="F:metal ion binding"/>
    <property type="evidence" value="ECO:0007669"/>
    <property type="project" value="UniProtKB-UniRule"/>
</dbReference>
<proteinExistence type="inferred from homology"/>
<evidence type="ECO:0000256" key="6">
    <source>
        <dbReference type="ARBA" id="ARBA00048809"/>
    </source>
</evidence>
<dbReference type="PANTHER" id="PTHR12260:SF6">
    <property type="entry name" value="DAMAGE-CONTROL PHOSPHATASE ARMT1"/>
    <property type="match status" value="1"/>
</dbReference>
<evidence type="ECO:0000313" key="9">
    <source>
        <dbReference type="EMBL" id="KAL0481434.1"/>
    </source>
</evidence>
<evidence type="ECO:0000313" key="10">
    <source>
        <dbReference type="Proteomes" id="UP001431209"/>
    </source>
</evidence>
<keyword evidence="5 7" id="KW-0464">Manganese</keyword>
<dbReference type="GO" id="GO:0006974">
    <property type="term" value="P:DNA damage response"/>
    <property type="evidence" value="ECO:0007669"/>
    <property type="project" value="TreeGrafter"/>
</dbReference>
<keyword evidence="10" id="KW-1185">Reference proteome</keyword>
<reference evidence="9 10" key="1">
    <citation type="submission" date="2024-03" db="EMBL/GenBank/DDBJ databases">
        <title>The Acrasis kona genome and developmental transcriptomes reveal deep origins of eukaryotic multicellular pathways.</title>
        <authorList>
            <person name="Sheikh S."/>
            <person name="Fu C.-J."/>
            <person name="Brown M.W."/>
            <person name="Baldauf S.L."/>
        </authorList>
    </citation>
    <scope>NUCLEOTIDE SEQUENCE [LARGE SCALE GENOMIC DNA]</scope>
    <source>
        <strain evidence="9 10">ATCC MYA-3509</strain>
    </source>
</reference>
<dbReference type="Gene3D" id="1.20.930.60">
    <property type="match status" value="1"/>
</dbReference>
<dbReference type="SUPFAM" id="SSF111321">
    <property type="entry name" value="AF1104-like"/>
    <property type="match status" value="1"/>
</dbReference>
<dbReference type="EC" id="3.1.3.-" evidence="7"/>
<gene>
    <name evidence="9" type="ORF">AKO1_012565</name>
</gene>
<dbReference type="InterPro" id="IPR039763">
    <property type="entry name" value="ARMT1"/>
</dbReference>
<evidence type="ECO:0000256" key="5">
    <source>
        <dbReference type="ARBA" id="ARBA00023211"/>
    </source>
</evidence>
<sequence>MLIIPDIAKPLNGRNGGFTYKSIVERLGQIMDKIIKNNNYTKEIQDRLLELKAEVSDKDGKVPSANIKYIQQNDEFTAWKQCEQSFDVTKNTWLDLPWFFTENYFYRLILDIIGYFDESSPNYLADPFTQQKEESLSDPIEHGTIKAVSQETKEFEQGPLDEASKTEHMQFALLNALWGNQADLSFSGGARHDHQKTEDLKKDMKEKREHVISDNVDETVKTLNSIQEGSFGLIADNCGQEFVNDLYLAETLTFLNIAKTFTFYVKSQPVFVSDVMEKDVHFTVDQLIQHADPITQEFAERFKQHFDQGRWKITPDPFFTGPLPFHELTSEMNNKLKLHDVVFIKGDANYRRLINDTLWDTKTEFSSIVGYMPTNVVALRTLKSESLIGVAEDTFEKMNKKDSEWRFNGKYGLVQLFNKK</sequence>
<dbReference type="EMBL" id="JAOPGA020000766">
    <property type="protein sequence ID" value="KAL0481434.1"/>
    <property type="molecule type" value="Genomic_DNA"/>
</dbReference>
<dbReference type="GO" id="GO:0016791">
    <property type="term" value="F:phosphatase activity"/>
    <property type="evidence" value="ECO:0007669"/>
    <property type="project" value="TreeGrafter"/>
</dbReference>
<evidence type="ECO:0000256" key="3">
    <source>
        <dbReference type="ARBA" id="ARBA00022723"/>
    </source>
</evidence>
<dbReference type="InterPro" id="IPR036075">
    <property type="entry name" value="ARMT-1-like_metal-bd_sf"/>
</dbReference>
<dbReference type="GO" id="GO:0005634">
    <property type="term" value="C:nucleus"/>
    <property type="evidence" value="ECO:0007669"/>
    <property type="project" value="TreeGrafter"/>
</dbReference>
<evidence type="ECO:0000256" key="1">
    <source>
        <dbReference type="ARBA" id="ARBA00001326"/>
    </source>
</evidence>
<comment type="cofactor">
    <cofactor evidence="7">
        <name>Mn(2+)</name>
        <dbReference type="ChEBI" id="CHEBI:29035"/>
    </cofactor>
    <cofactor evidence="7">
        <name>Ni(2+)</name>
        <dbReference type="ChEBI" id="CHEBI:49786"/>
    </cofactor>
</comment>
<protein>
    <recommendedName>
        <fullName evidence="7">Sugar phosphate phosphatase</fullName>
        <ecNumber evidence="7">3.1.3.-</ecNumber>
    </recommendedName>
</protein>
<feature type="domain" description="Damage-control phosphatase ARMT1-like metal-binding" evidence="8">
    <location>
        <begin position="23"/>
        <end position="392"/>
    </location>
</feature>
<dbReference type="Proteomes" id="UP001431209">
    <property type="component" value="Unassembled WGS sequence"/>
</dbReference>
<accession>A0AAW2YWH6</accession>
<comment type="catalytic activity">
    <reaction evidence="1 7">
        <text>beta-D-fructose 1-phosphate + H2O = D-fructose + phosphate</text>
        <dbReference type="Rhea" id="RHEA:35603"/>
        <dbReference type="ChEBI" id="CHEBI:15377"/>
        <dbReference type="ChEBI" id="CHEBI:37721"/>
        <dbReference type="ChEBI" id="CHEBI:43474"/>
        <dbReference type="ChEBI" id="CHEBI:138881"/>
    </reaction>
</comment>
<evidence type="ECO:0000259" key="8">
    <source>
        <dbReference type="Pfam" id="PF01937"/>
    </source>
</evidence>
<evidence type="ECO:0000256" key="7">
    <source>
        <dbReference type="RuleBase" id="RU367030"/>
    </source>
</evidence>
<dbReference type="InterPro" id="IPR002791">
    <property type="entry name" value="ARMT1-like_metal-bd"/>
</dbReference>
<comment type="catalytic activity">
    <reaction evidence="6 7">
        <text>beta-D-fructose 6-phosphate = dihydroxyacetone + D-glyceraldehyde 3-phosphate</text>
        <dbReference type="Rhea" id="RHEA:28002"/>
        <dbReference type="ChEBI" id="CHEBI:16016"/>
        <dbReference type="ChEBI" id="CHEBI:57634"/>
        <dbReference type="ChEBI" id="CHEBI:59776"/>
    </reaction>
</comment>
<dbReference type="Gene3D" id="3.40.50.10880">
    <property type="entry name" value="Uncharacterised protein PF01937, DUF89, domain 3"/>
    <property type="match status" value="1"/>
</dbReference>
<evidence type="ECO:0000256" key="2">
    <source>
        <dbReference type="ARBA" id="ARBA00009519"/>
    </source>
</evidence>
<comment type="caution">
    <text evidence="9">The sequence shown here is derived from an EMBL/GenBank/DDBJ whole genome shotgun (WGS) entry which is preliminary data.</text>
</comment>
<keyword evidence="3 7" id="KW-0479">Metal-binding</keyword>
<name>A0AAW2YWH6_9EUKA</name>
<keyword evidence="4 7" id="KW-0378">Hydrolase</keyword>
<comment type="function">
    <text evidence="7">Metal-dependent phosphatase that shows phosphatase activity against several substrates, including fructose-1-phosphate and fructose-6-phosphate. Its preference for fructose-1-phosphate, a strong glycating agent that causes DNA damage rather than a canonical yeast metabolite, suggests a damage-control function in hexose phosphate metabolism.</text>
</comment>
<dbReference type="AlphaFoldDB" id="A0AAW2YWH6"/>
<dbReference type="PANTHER" id="PTHR12260">
    <property type="entry name" value="DAMAGE-CONTROL PHOSPHATASE ARMT1"/>
    <property type="match status" value="1"/>
</dbReference>